<dbReference type="InterPro" id="IPR029405">
    <property type="entry name" value="APCDD1_dom"/>
</dbReference>
<feature type="compositionally biased region" description="Basic and acidic residues" evidence="6">
    <location>
        <begin position="440"/>
        <end position="449"/>
    </location>
</feature>
<keyword evidence="3 7" id="KW-0732">Signal</keyword>
<dbReference type="PANTHER" id="PTHR31021">
    <property type="entry name" value="ADENOMATOSIS POLYPOSIS COLI DOWN-REGULATED 1"/>
    <property type="match status" value="1"/>
</dbReference>
<evidence type="ECO:0000256" key="6">
    <source>
        <dbReference type="SAM" id="MobiDB-lite"/>
    </source>
</evidence>
<dbReference type="GO" id="GO:0030178">
    <property type="term" value="P:negative regulation of Wnt signaling pathway"/>
    <property type="evidence" value="ECO:0007669"/>
    <property type="project" value="InterPro"/>
</dbReference>
<dbReference type="Proteomes" id="UP001152803">
    <property type="component" value="Unassembled WGS sequence"/>
</dbReference>
<dbReference type="SMART" id="SM01352">
    <property type="entry name" value="APCDDC"/>
    <property type="match status" value="2"/>
</dbReference>
<dbReference type="PANTHER" id="PTHR31021:SF3">
    <property type="entry name" value="PROTEIN APCDD1-LIKE"/>
    <property type="match status" value="1"/>
</dbReference>
<feature type="domain" description="APCDD1" evidence="8">
    <location>
        <begin position="282"/>
        <end position="470"/>
    </location>
</feature>
<evidence type="ECO:0000256" key="7">
    <source>
        <dbReference type="SAM" id="SignalP"/>
    </source>
</evidence>
<keyword evidence="2" id="KW-0812">Transmembrane</keyword>
<reference evidence="9" key="1">
    <citation type="journal article" date="2023" name="Science">
        <title>Genome structures resolve the early diversification of teleost fishes.</title>
        <authorList>
            <person name="Parey E."/>
            <person name="Louis A."/>
            <person name="Montfort J."/>
            <person name="Bouchez O."/>
            <person name="Roques C."/>
            <person name="Iampietro C."/>
            <person name="Lluch J."/>
            <person name="Castinel A."/>
            <person name="Donnadieu C."/>
            <person name="Desvignes T."/>
            <person name="Floi Bucao C."/>
            <person name="Jouanno E."/>
            <person name="Wen M."/>
            <person name="Mejri S."/>
            <person name="Dirks R."/>
            <person name="Jansen H."/>
            <person name="Henkel C."/>
            <person name="Chen W.J."/>
            <person name="Zahm M."/>
            <person name="Cabau C."/>
            <person name="Klopp C."/>
            <person name="Thompson A.W."/>
            <person name="Robinson-Rechavi M."/>
            <person name="Braasch I."/>
            <person name="Lecointre G."/>
            <person name="Bobe J."/>
            <person name="Postlethwait J.H."/>
            <person name="Berthelot C."/>
            <person name="Roest Crollius H."/>
            <person name="Guiguen Y."/>
        </authorList>
    </citation>
    <scope>NUCLEOTIDE SEQUENCE</scope>
    <source>
        <strain evidence="9">Concon-B</strain>
    </source>
</reference>
<evidence type="ECO:0000256" key="5">
    <source>
        <dbReference type="ARBA" id="ARBA00023180"/>
    </source>
</evidence>
<organism evidence="9 10">
    <name type="scientific">Conger conger</name>
    <name type="common">Conger eel</name>
    <name type="synonym">Muraena conger</name>
    <dbReference type="NCBI Taxonomy" id="82655"/>
    <lineage>
        <taxon>Eukaryota</taxon>
        <taxon>Metazoa</taxon>
        <taxon>Chordata</taxon>
        <taxon>Craniata</taxon>
        <taxon>Vertebrata</taxon>
        <taxon>Euteleostomi</taxon>
        <taxon>Actinopterygii</taxon>
        <taxon>Neopterygii</taxon>
        <taxon>Teleostei</taxon>
        <taxon>Anguilliformes</taxon>
        <taxon>Congridae</taxon>
        <taxon>Conger</taxon>
    </lineage>
</organism>
<comment type="subcellular location">
    <subcellularLocation>
        <location evidence="1">Membrane</location>
        <topology evidence="1">Single-pass membrane protein</topology>
    </subcellularLocation>
</comment>
<feature type="chain" id="PRO_5040413360" description="APCDD1 domain-containing protein" evidence="7">
    <location>
        <begin position="27"/>
        <end position="509"/>
    </location>
</feature>
<keyword evidence="10" id="KW-1185">Reference proteome</keyword>
<name>A0A9Q1D5Y8_CONCO</name>
<dbReference type="EMBL" id="JAFJMO010000013">
    <property type="protein sequence ID" value="KAJ8259321.1"/>
    <property type="molecule type" value="Genomic_DNA"/>
</dbReference>
<sequence>MSRAGVTHLLKGLSLLWLCEVALVSGSILWEVPTAPFTSPVNNTVKLLWEPQCQAQLRHLQDGARITALIPPKLEGSWVSSRCEVRPGPEYLTRSYTFYSSRQFKALQFYYRDSGCREPAYSLLVRGRLRLRQASWVTRGGTEAEPHLHTVSVVFHSAAALHGLAARLPPLCHAQGERGWVPGRPYELHSPRARGSACLEPLGFSMTELSLLRVETQHHARGAIVQELFLGDVPTDWSQRAHYRPTGYQRPLQNSMHHVHPCPVCARVYRSTEQRPPVLPLAPTMSLSLGGRWVSQGCESRPAVLFLTRLFTFDEATRSWEGLYQHYSDPACRQPTFAVRAWGHYALGGPSARVPGAWELVFRVTRAGVRALDPPTARLLNASRPGRCGGAGLWAVGAEQDVTPTGGCGALGIRLPHKEYELFRAELDHRQRPLLFTGERPTDGSSPDRPHKRPTSFQAPLIRCAPETPPPQRHGRGDGPSSSAVSGLRQNGGSVLLSLLSGWYILAVH</sequence>
<evidence type="ECO:0000256" key="3">
    <source>
        <dbReference type="ARBA" id="ARBA00022729"/>
    </source>
</evidence>
<feature type="signal peptide" evidence="7">
    <location>
        <begin position="1"/>
        <end position="26"/>
    </location>
</feature>
<evidence type="ECO:0000256" key="1">
    <source>
        <dbReference type="ARBA" id="ARBA00004167"/>
    </source>
</evidence>
<proteinExistence type="predicted"/>
<evidence type="ECO:0000256" key="2">
    <source>
        <dbReference type="ARBA" id="ARBA00022692"/>
    </source>
</evidence>
<keyword evidence="4" id="KW-0472">Membrane</keyword>
<evidence type="ECO:0000313" key="10">
    <source>
        <dbReference type="Proteomes" id="UP001152803"/>
    </source>
</evidence>
<dbReference type="Pfam" id="PF14921">
    <property type="entry name" value="APCDDC"/>
    <property type="match status" value="2"/>
</dbReference>
<dbReference type="OrthoDB" id="5985602at2759"/>
<dbReference type="AlphaFoldDB" id="A0A9Q1D5Y8"/>
<keyword evidence="5" id="KW-0325">Glycoprotein</keyword>
<feature type="region of interest" description="Disordered" evidence="6">
    <location>
        <begin position="433"/>
        <end position="487"/>
    </location>
</feature>
<gene>
    <name evidence="9" type="ORF">COCON_G00183330</name>
</gene>
<protein>
    <recommendedName>
        <fullName evidence="8">APCDD1 domain-containing protein</fullName>
    </recommendedName>
</protein>
<evidence type="ECO:0000256" key="4">
    <source>
        <dbReference type="ARBA" id="ARBA00023136"/>
    </source>
</evidence>
<evidence type="ECO:0000259" key="8">
    <source>
        <dbReference type="SMART" id="SM01352"/>
    </source>
</evidence>
<accession>A0A9Q1D5Y8</accession>
<comment type="caution">
    <text evidence="9">The sequence shown here is derived from an EMBL/GenBank/DDBJ whole genome shotgun (WGS) entry which is preliminary data.</text>
</comment>
<dbReference type="GO" id="GO:0017147">
    <property type="term" value="F:Wnt-protein binding"/>
    <property type="evidence" value="ECO:0007669"/>
    <property type="project" value="InterPro"/>
</dbReference>
<evidence type="ECO:0000313" key="9">
    <source>
        <dbReference type="EMBL" id="KAJ8259321.1"/>
    </source>
</evidence>
<dbReference type="GO" id="GO:0005886">
    <property type="term" value="C:plasma membrane"/>
    <property type="evidence" value="ECO:0007669"/>
    <property type="project" value="InterPro"/>
</dbReference>
<feature type="domain" description="APCDD1" evidence="8">
    <location>
        <begin position="52"/>
        <end position="281"/>
    </location>
</feature>
<dbReference type="InterPro" id="IPR042425">
    <property type="entry name" value="APCDD1"/>
</dbReference>